<keyword evidence="5" id="KW-1185">Reference proteome</keyword>
<proteinExistence type="predicted"/>
<dbReference type="InterPro" id="IPR000182">
    <property type="entry name" value="GNAT_dom"/>
</dbReference>
<dbReference type="SUPFAM" id="SSF55729">
    <property type="entry name" value="Acyl-CoA N-acyltransferases (Nat)"/>
    <property type="match status" value="1"/>
</dbReference>
<organism evidence="4 5">
    <name type="scientific">Secundilactobacillus mixtipabuli</name>
    <dbReference type="NCBI Taxonomy" id="1435342"/>
    <lineage>
        <taxon>Bacteria</taxon>
        <taxon>Bacillati</taxon>
        <taxon>Bacillota</taxon>
        <taxon>Bacilli</taxon>
        <taxon>Lactobacillales</taxon>
        <taxon>Lactobacillaceae</taxon>
        <taxon>Secundilactobacillus</taxon>
    </lineage>
</organism>
<dbReference type="GO" id="GO:0016747">
    <property type="term" value="F:acyltransferase activity, transferring groups other than amino-acyl groups"/>
    <property type="evidence" value="ECO:0007669"/>
    <property type="project" value="InterPro"/>
</dbReference>
<dbReference type="EMBL" id="BCMF01000003">
    <property type="protein sequence ID" value="GAW98661.1"/>
    <property type="molecule type" value="Genomic_DNA"/>
</dbReference>
<dbReference type="InterPro" id="IPR016181">
    <property type="entry name" value="Acyl_CoA_acyltransferase"/>
</dbReference>
<protein>
    <submittedName>
        <fullName evidence="4">Acetyltransferase</fullName>
    </submittedName>
</protein>
<dbReference type="CDD" id="cd04301">
    <property type="entry name" value="NAT_SF"/>
    <property type="match status" value="1"/>
</dbReference>
<evidence type="ECO:0000313" key="4">
    <source>
        <dbReference type="EMBL" id="GAW98661.1"/>
    </source>
</evidence>
<evidence type="ECO:0000259" key="3">
    <source>
        <dbReference type="PROSITE" id="PS51186"/>
    </source>
</evidence>
<dbReference type="AlphaFoldDB" id="A0A1Z5IAM9"/>
<feature type="domain" description="N-acetyltransferase" evidence="3">
    <location>
        <begin position="4"/>
        <end position="143"/>
    </location>
</feature>
<keyword evidence="1 4" id="KW-0808">Transferase</keyword>
<sequence length="144" mass="16602">MKVEKLTKLTETNEQALMAIWLAGNLDSHPFIAAKYWQDRVSAVSKQLAKATIYVVLQDDQIIGFAGMMTNYLAGLFVKPGFRDEGIGSLLLFALKSDYKQIRLSVYEKNSKAVRFYERQDFDKIDRSLNPETNEVELKMKWKE</sequence>
<name>A0A1Z5IAM9_9LACO</name>
<evidence type="ECO:0000313" key="5">
    <source>
        <dbReference type="Proteomes" id="UP000198374"/>
    </source>
</evidence>
<dbReference type="Proteomes" id="UP000198374">
    <property type="component" value="Unassembled WGS sequence"/>
</dbReference>
<dbReference type="RefSeq" id="WP_089108478.1">
    <property type="nucleotide sequence ID" value="NZ_BCMF01000003.1"/>
</dbReference>
<dbReference type="OrthoDB" id="9789605at2"/>
<dbReference type="PROSITE" id="PS51186">
    <property type="entry name" value="GNAT"/>
    <property type="match status" value="1"/>
</dbReference>
<gene>
    <name evidence="4" type="ORF">IWT30_00620</name>
</gene>
<dbReference type="PANTHER" id="PTHR43800">
    <property type="entry name" value="PEPTIDYL-LYSINE N-ACETYLTRANSFERASE YJAB"/>
    <property type="match status" value="1"/>
</dbReference>
<dbReference type="Gene3D" id="3.40.630.30">
    <property type="match status" value="1"/>
</dbReference>
<keyword evidence="2" id="KW-0012">Acyltransferase</keyword>
<accession>A0A1Z5IAM9</accession>
<reference evidence="4 5" key="1">
    <citation type="submission" date="2015-11" db="EMBL/GenBank/DDBJ databases">
        <title>Draft genome sequences of new species of the genus Lactobacillus isolated from orchardgrass silage.</title>
        <authorList>
            <person name="Tohno M."/>
            <person name="Tanizawa Y."/>
            <person name="Arita M."/>
        </authorList>
    </citation>
    <scope>NUCLEOTIDE SEQUENCE [LARGE SCALE GENOMIC DNA]</scope>
    <source>
        <strain evidence="4 5">IWT30</strain>
    </source>
</reference>
<dbReference type="PANTHER" id="PTHR43800:SF1">
    <property type="entry name" value="PEPTIDYL-LYSINE N-ACETYLTRANSFERASE YJAB"/>
    <property type="match status" value="1"/>
</dbReference>
<comment type="caution">
    <text evidence="4">The sequence shown here is derived from an EMBL/GenBank/DDBJ whole genome shotgun (WGS) entry which is preliminary data.</text>
</comment>
<evidence type="ECO:0000256" key="2">
    <source>
        <dbReference type="ARBA" id="ARBA00023315"/>
    </source>
</evidence>
<evidence type="ECO:0000256" key="1">
    <source>
        <dbReference type="ARBA" id="ARBA00022679"/>
    </source>
</evidence>
<dbReference type="Pfam" id="PF13673">
    <property type="entry name" value="Acetyltransf_10"/>
    <property type="match status" value="1"/>
</dbReference>